<keyword evidence="3" id="KW-1185">Reference proteome</keyword>
<dbReference type="RefSeq" id="WP_072757490.1">
    <property type="nucleotide sequence ID" value="NZ_FRDJ01000001.1"/>
</dbReference>
<accession>A0A1M7RWS9</accession>
<organism evidence="2 3">
    <name type="scientific">Fervidobacterium gondwanense DSM 13020</name>
    <dbReference type="NCBI Taxonomy" id="1121883"/>
    <lineage>
        <taxon>Bacteria</taxon>
        <taxon>Thermotogati</taxon>
        <taxon>Thermotogota</taxon>
        <taxon>Thermotogae</taxon>
        <taxon>Thermotogales</taxon>
        <taxon>Fervidobacteriaceae</taxon>
        <taxon>Fervidobacterium</taxon>
    </lineage>
</organism>
<reference evidence="3" key="1">
    <citation type="submission" date="2016-12" db="EMBL/GenBank/DDBJ databases">
        <authorList>
            <person name="Varghese N."/>
            <person name="Submissions S."/>
        </authorList>
    </citation>
    <scope>NUCLEOTIDE SEQUENCE [LARGE SCALE GENOMIC DNA]</scope>
    <source>
        <strain evidence="3">DSM 13020</strain>
    </source>
</reference>
<dbReference type="SUPFAM" id="SSF140560">
    <property type="entry name" value="TM0693-like"/>
    <property type="match status" value="1"/>
</dbReference>
<dbReference type="Gene3D" id="6.10.250.50">
    <property type="match status" value="1"/>
</dbReference>
<evidence type="ECO:0000313" key="2">
    <source>
        <dbReference type="EMBL" id="SHN50636.1"/>
    </source>
</evidence>
<dbReference type="OrthoDB" id="47071at2"/>
<dbReference type="InterPro" id="IPR037285">
    <property type="entry name" value="TM0693-like_sf"/>
</dbReference>
<feature type="coiled-coil region" evidence="1">
    <location>
        <begin position="2"/>
        <end position="71"/>
    </location>
</feature>
<keyword evidence="1" id="KW-0175">Coiled coil</keyword>
<dbReference type="Proteomes" id="UP000184207">
    <property type="component" value="Unassembled WGS sequence"/>
</dbReference>
<protein>
    <recommendedName>
        <fullName evidence="4">Flagellar protein FliT</fullName>
    </recommendedName>
</protein>
<evidence type="ECO:0008006" key="4">
    <source>
        <dbReference type="Google" id="ProtNLM"/>
    </source>
</evidence>
<dbReference type="STRING" id="1121883.SAMN02745226_00267"/>
<evidence type="ECO:0000313" key="3">
    <source>
        <dbReference type="Proteomes" id="UP000184207"/>
    </source>
</evidence>
<proteinExistence type="predicted"/>
<sequence length="99" mass="11669">MANSGEKDILNIEAQIDEAIEKEDYEKLNQLLDEREKLLSKLSSEELIEIYKRDEERKKKLEQKLNEFKEMALKTIEGEKMMRSYLTVEDKGSSIDRKG</sequence>
<evidence type="ECO:0000256" key="1">
    <source>
        <dbReference type="SAM" id="Coils"/>
    </source>
</evidence>
<name>A0A1M7RWS9_FERGO</name>
<gene>
    <name evidence="2" type="ORF">SAMN02745226_00267</name>
</gene>
<dbReference type="AlphaFoldDB" id="A0A1M7RWS9"/>
<dbReference type="EMBL" id="FRDJ01000001">
    <property type="protein sequence ID" value="SHN50636.1"/>
    <property type="molecule type" value="Genomic_DNA"/>
</dbReference>